<reference evidence="2 3" key="1">
    <citation type="journal article" date="2019" name="Nat. Microbiol.">
        <title>Mediterranean grassland soil C-N compound turnover is dependent on rainfall and depth, and is mediated by genomically divergent microorganisms.</title>
        <authorList>
            <person name="Diamond S."/>
            <person name="Andeer P.F."/>
            <person name="Li Z."/>
            <person name="Crits-Christoph A."/>
            <person name="Burstein D."/>
            <person name="Anantharaman K."/>
            <person name="Lane K.R."/>
            <person name="Thomas B.C."/>
            <person name="Pan C."/>
            <person name="Northen T.R."/>
            <person name="Banfield J.F."/>
        </authorList>
    </citation>
    <scope>NUCLEOTIDE SEQUENCE [LARGE SCALE GENOMIC DNA]</scope>
    <source>
        <strain evidence="2">WS_10</strain>
    </source>
</reference>
<dbReference type="InterPro" id="IPR036010">
    <property type="entry name" value="2Fe-2S_ferredoxin-like_sf"/>
</dbReference>
<dbReference type="CDD" id="cd00207">
    <property type="entry name" value="fer2"/>
    <property type="match status" value="1"/>
</dbReference>
<dbReference type="SUPFAM" id="SSF54292">
    <property type="entry name" value="2Fe-2S ferredoxin-like"/>
    <property type="match status" value="1"/>
</dbReference>
<feature type="domain" description="2Fe-2S ferredoxin-type" evidence="1">
    <location>
        <begin position="1"/>
        <end position="66"/>
    </location>
</feature>
<dbReference type="GO" id="GO:0042773">
    <property type="term" value="P:ATP synthesis coupled electron transport"/>
    <property type="evidence" value="ECO:0007669"/>
    <property type="project" value="InterPro"/>
</dbReference>
<dbReference type="PROSITE" id="PS00641">
    <property type="entry name" value="COMPLEX1_75K_1"/>
    <property type="match status" value="1"/>
</dbReference>
<name>A0A538U279_UNCEI</name>
<dbReference type="PROSITE" id="PS51085">
    <property type="entry name" value="2FE2S_FER_2"/>
    <property type="match status" value="1"/>
</dbReference>
<dbReference type="EMBL" id="VBPA01000244">
    <property type="protein sequence ID" value="TMQ70007.1"/>
    <property type="molecule type" value="Genomic_DNA"/>
</dbReference>
<dbReference type="InterPro" id="IPR001041">
    <property type="entry name" value="2Fe-2S_ferredoxin-type"/>
</dbReference>
<dbReference type="GO" id="GO:0051536">
    <property type="term" value="F:iron-sulfur cluster binding"/>
    <property type="evidence" value="ECO:0007669"/>
    <property type="project" value="InterPro"/>
</dbReference>
<evidence type="ECO:0000259" key="1">
    <source>
        <dbReference type="PROSITE" id="PS51085"/>
    </source>
</evidence>
<organism evidence="2 3">
    <name type="scientific">Eiseniibacteriota bacterium</name>
    <dbReference type="NCBI Taxonomy" id="2212470"/>
    <lineage>
        <taxon>Bacteria</taxon>
        <taxon>Candidatus Eiseniibacteriota</taxon>
    </lineage>
</organism>
<evidence type="ECO:0000313" key="2">
    <source>
        <dbReference type="EMBL" id="TMQ70007.1"/>
    </source>
</evidence>
<proteinExistence type="predicted"/>
<dbReference type="Proteomes" id="UP000319836">
    <property type="component" value="Unassembled WGS sequence"/>
</dbReference>
<dbReference type="GO" id="GO:0016020">
    <property type="term" value="C:membrane"/>
    <property type="evidence" value="ECO:0007669"/>
    <property type="project" value="InterPro"/>
</dbReference>
<dbReference type="InterPro" id="IPR000283">
    <property type="entry name" value="NADH_UbQ_OxRdtase_75kDa_su_CS"/>
</dbReference>
<dbReference type="Pfam" id="PF13510">
    <property type="entry name" value="Fer2_4"/>
    <property type="match status" value="1"/>
</dbReference>
<comment type="caution">
    <text evidence="2">The sequence shown here is derived from an EMBL/GenBank/DDBJ whole genome shotgun (WGS) entry which is preliminary data.</text>
</comment>
<evidence type="ECO:0000313" key="3">
    <source>
        <dbReference type="Proteomes" id="UP000319836"/>
    </source>
</evidence>
<dbReference type="Gene3D" id="3.10.20.740">
    <property type="match status" value="1"/>
</dbReference>
<accession>A0A538U279</accession>
<dbReference type="AlphaFoldDB" id="A0A538U279"/>
<sequence length="66" mass="6906">MPDLLFDGRKVSVPPGTNLVEAGLQAGVQVPVFCYHRDLGAVGACRVCAVTSTVKGKARLVMACMT</sequence>
<dbReference type="GO" id="GO:0008137">
    <property type="term" value="F:NADH dehydrogenase (ubiquinone) activity"/>
    <property type="evidence" value="ECO:0007669"/>
    <property type="project" value="InterPro"/>
</dbReference>
<protein>
    <submittedName>
        <fullName evidence="2">2Fe-2S iron-sulfur cluster binding domain-containing protein</fullName>
    </submittedName>
</protein>
<feature type="non-terminal residue" evidence="2">
    <location>
        <position position="66"/>
    </location>
</feature>
<gene>
    <name evidence="2" type="ORF">E6K80_09865</name>
</gene>